<evidence type="ECO:0000313" key="3">
    <source>
        <dbReference type="Proteomes" id="UP000067711"/>
    </source>
</evidence>
<evidence type="ECO:0000313" key="2">
    <source>
        <dbReference type="EMBL" id="AOJ08736.1"/>
    </source>
</evidence>
<name>A0A1B4FYH8_9BURK</name>
<feature type="compositionally biased region" description="Pro residues" evidence="1">
    <location>
        <begin position="22"/>
        <end position="38"/>
    </location>
</feature>
<feature type="region of interest" description="Disordered" evidence="1">
    <location>
        <begin position="1"/>
        <end position="54"/>
    </location>
</feature>
<protein>
    <submittedName>
        <fullName evidence="2">Uncharacterized protein</fullName>
    </submittedName>
</protein>
<dbReference type="AlphaFoldDB" id="A0A1B4FYH8"/>
<proteinExistence type="predicted"/>
<accession>A0A1B4FYH8</accession>
<gene>
    <name evidence="2" type="ORF">WS71_15050</name>
</gene>
<sequence>MRGTARSFSNSFSRRSRDGRPMPMPMPMRKPGPKPKPTPTYRKPHGVNGTSARDALAVSPRTLGRLIAADFALPALSGMAIDCGYYDHAQMTPDFRRYAGMARVQLAAAARAMPRTPMAMYRYEHADKQILPNA</sequence>
<reference evidence="2 3" key="1">
    <citation type="submission" date="2015-12" db="EMBL/GenBank/DDBJ databases">
        <title>Diversity of Burkholderia near neighbor genomes.</title>
        <authorList>
            <person name="Sahl J."/>
            <person name="Wagner D."/>
            <person name="Keim P."/>
        </authorList>
    </citation>
    <scope>NUCLEOTIDE SEQUENCE [LARGE SCALE GENOMIC DNA]</scope>
    <source>
        <strain evidence="2 3">BDU8</strain>
    </source>
</reference>
<organism evidence="2 3">
    <name type="scientific">Burkholderia mayonis</name>
    <dbReference type="NCBI Taxonomy" id="1385591"/>
    <lineage>
        <taxon>Bacteria</taxon>
        <taxon>Pseudomonadati</taxon>
        <taxon>Pseudomonadota</taxon>
        <taxon>Betaproteobacteria</taxon>
        <taxon>Burkholderiales</taxon>
        <taxon>Burkholderiaceae</taxon>
        <taxon>Burkholderia</taxon>
        <taxon>pseudomallei group</taxon>
    </lineage>
</organism>
<feature type="compositionally biased region" description="Low complexity" evidence="1">
    <location>
        <begin position="1"/>
        <end position="13"/>
    </location>
</feature>
<evidence type="ECO:0000256" key="1">
    <source>
        <dbReference type="SAM" id="MobiDB-lite"/>
    </source>
</evidence>
<dbReference type="Proteomes" id="UP000067711">
    <property type="component" value="Chromosome 1"/>
</dbReference>
<dbReference type="EMBL" id="CP013389">
    <property type="protein sequence ID" value="AOJ08736.1"/>
    <property type="molecule type" value="Genomic_DNA"/>
</dbReference>